<accession>A0A699H1F5</accession>
<dbReference type="AlphaFoldDB" id="A0A699H1F5"/>
<dbReference type="EMBL" id="BKCJ010090643">
    <property type="protein sequence ID" value="GEX12179.1"/>
    <property type="molecule type" value="Genomic_DNA"/>
</dbReference>
<reference evidence="1" key="1">
    <citation type="journal article" date="2019" name="Sci. Rep.">
        <title>Draft genome of Tanacetum cinerariifolium, the natural source of mosquito coil.</title>
        <authorList>
            <person name="Yamashiro T."/>
            <person name="Shiraishi A."/>
            <person name="Satake H."/>
            <person name="Nakayama K."/>
        </authorList>
    </citation>
    <scope>NUCLEOTIDE SEQUENCE</scope>
</reference>
<name>A0A699H1F5_TANCI</name>
<organism evidence="1">
    <name type="scientific">Tanacetum cinerariifolium</name>
    <name type="common">Dalmatian daisy</name>
    <name type="synonym">Chrysanthemum cinerariifolium</name>
    <dbReference type="NCBI Taxonomy" id="118510"/>
    <lineage>
        <taxon>Eukaryota</taxon>
        <taxon>Viridiplantae</taxon>
        <taxon>Streptophyta</taxon>
        <taxon>Embryophyta</taxon>
        <taxon>Tracheophyta</taxon>
        <taxon>Spermatophyta</taxon>
        <taxon>Magnoliopsida</taxon>
        <taxon>eudicotyledons</taxon>
        <taxon>Gunneridae</taxon>
        <taxon>Pentapetalae</taxon>
        <taxon>asterids</taxon>
        <taxon>campanulids</taxon>
        <taxon>Asterales</taxon>
        <taxon>Asteraceae</taxon>
        <taxon>Asteroideae</taxon>
        <taxon>Anthemideae</taxon>
        <taxon>Anthemidinae</taxon>
        <taxon>Tanacetum</taxon>
    </lineage>
</organism>
<proteinExistence type="predicted"/>
<comment type="caution">
    <text evidence="1">The sequence shown here is derived from an EMBL/GenBank/DDBJ whole genome shotgun (WGS) entry which is preliminary data.</text>
</comment>
<evidence type="ECO:0000313" key="1">
    <source>
        <dbReference type="EMBL" id="GEX12179.1"/>
    </source>
</evidence>
<sequence>MSTSNNTTFEFEVHHNGSFKLNPLTYQNGSILNLNVLLTYFEDIISYLTRKISRRFTTLSNTLPPSNALSGLKQIKNDYDTNVIYDIARVVGKIQLFVSHHQIDLSTMLIPDDGSLEEALEENVKLSVLAKLQDALHEEDILADQILTMMQGYDDRFTNGRVEINNLIVLQDHPLVDYDEAFTTNGLLSKERRKNYSLTTLALPPHDHHLILLVPLSPIGPRERKLYCFECNFPSLGVNLGDKRSSEPSIKPHSPGSFRMKIVEPLTIHTPPLPHTIIFDEEKPGSS</sequence>
<protein>
    <submittedName>
        <fullName evidence="1">Uncharacterized protein</fullName>
    </submittedName>
</protein>
<gene>
    <name evidence="1" type="ORF">Tci_284154</name>
</gene>